<accession>A0A6S7BXX4</accession>
<organism evidence="1 2">
    <name type="scientific">Paraburkholderia ultramafica</name>
    <dbReference type="NCBI Taxonomy" id="1544867"/>
    <lineage>
        <taxon>Bacteria</taxon>
        <taxon>Pseudomonadati</taxon>
        <taxon>Pseudomonadota</taxon>
        <taxon>Betaproteobacteria</taxon>
        <taxon>Burkholderiales</taxon>
        <taxon>Burkholderiaceae</taxon>
        <taxon>Paraburkholderia</taxon>
    </lineage>
</organism>
<proteinExistence type="predicted"/>
<dbReference type="EMBL" id="CADIKK010000033">
    <property type="protein sequence ID" value="CAB3802512.1"/>
    <property type="molecule type" value="Genomic_DNA"/>
</dbReference>
<dbReference type="Gene3D" id="1.10.1200.10">
    <property type="entry name" value="ACP-like"/>
    <property type="match status" value="1"/>
</dbReference>
<evidence type="ECO:0008006" key="3">
    <source>
        <dbReference type="Google" id="ProtNLM"/>
    </source>
</evidence>
<protein>
    <recommendedName>
        <fullName evidence="3">SGNH/GDSL hydrolase family protein</fullName>
    </recommendedName>
</protein>
<evidence type="ECO:0000313" key="1">
    <source>
        <dbReference type="EMBL" id="CAB3802512.1"/>
    </source>
</evidence>
<dbReference type="InterPro" id="IPR036736">
    <property type="entry name" value="ACP-like_sf"/>
</dbReference>
<dbReference type="GO" id="GO:0016788">
    <property type="term" value="F:hydrolase activity, acting on ester bonds"/>
    <property type="evidence" value="ECO:0007669"/>
    <property type="project" value="UniProtKB-ARBA"/>
</dbReference>
<keyword evidence="2" id="KW-1185">Reference proteome</keyword>
<dbReference type="SUPFAM" id="SSF52266">
    <property type="entry name" value="SGNH hydrolase"/>
    <property type="match status" value="1"/>
</dbReference>
<dbReference type="AlphaFoldDB" id="A0A6S7BXX4"/>
<evidence type="ECO:0000313" key="2">
    <source>
        <dbReference type="Proteomes" id="UP000494365"/>
    </source>
</evidence>
<dbReference type="SUPFAM" id="SSF47336">
    <property type="entry name" value="ACP-like"/>
    <property type="match status" value="1"/>
</dbReference>
<dbReference type="InterPro" id="IPR036514">
    <property type="entry name" value="SGNH_hydro_sf"/>
</dbReference>
<sequence>MRHISLLEFQPGMVMDIVPPFSYIEKTNGTLVPETCRVNIDANGFMVSDKPYVKNDSKILLLGGSAIENLFIPADKRILARIETILASSGRDAKVYSAGVSDSHLLHMINLLLNKGIGLRPQCVVYYATPGLDIIANEADNSFWNSDHGINPLREAKEEVKIKFRESFANKGGFKDEKKLLQILCDVCKRFDIPLLMATWPLYGPVDAYMQKQHSNLDSFYQEEAQTSALNEVVRAIAREQKCGLIDLERSFADLEHGSYFYDWNHPNIKGCDLIASITSDAIKTLYLDKAIDNKGKLINLSPIIFRLELIFREILDNPDLVVTSSLTSHDVAEWDSLNNLRIIAAVEKRLAVQFTGPEVEKLTCVGDLAALIASKLQA</sequence>
<name>A0A6S7BXX4_9BURK</name>
<gene>
    <name evidence="1" type="ORF">LMG28614_05627</name>
</gene>
<dbReference type="Gene3D" id="3.40.50.1110">
    <property type="entry name" value="SGNH hydrolase"/>
    <property type="match status" value="1"/>
</dbReference>
<dbReference type="Proteomes" id="UP000494365">
    <property type="component" value="Unassembled WGS sequence"/>
</dbReference>
<reference evidence="1 2" key="1">
    <citation type="submission" date="2020-04" db="EMBL/GenBank/DDBJ databases">
        <authorList>
            <person name="De Canck E."/>
        </authorList>
    </citation>
    <scope>NUCLEOTIDE SEQUENCE [LARGE SCALE GENOMIC DNA]</scope>
    <source>
        <strain evidence="1 2">LMG 28614</strain>
    </source>
</reference>
<dbReference type="RefSeq" id="WP_217469160.1">
    <property type="nucleotide sequence ID" value="NZ_CADIKK010000033.1"/>
</dbReference>